<dbReference type="EMBL" id="NAFK01000133">
    <property type="protein sequence ID" value="OSJ33649.1"/>
    <property type="molecule type" value="Genomic_DNA"/>
</dbReference>
<dbReference type="InterPro" id="IPR036388">
    <property type="entry name" value="WH-like_DNA-bd_sf"/>
</dbReference>
<dbReference type="PRINTS" id="PR00038">
    <property type="entry name" value="HTHLUXR"/>
</dbReference>
<dbReference type="InterPro" id="IPR011006">
    <property type="entry name" value="CheY-like_superfamily"/>
</dbReference>
<dbReference type="GO" id="GO:0003677">
    <property type="term" value="F:DNA binding"/>
    <property type="evidence" value="ECO:0007669"/>
    <property type="project" value="UniProtKB-KW"/>
</dbReference>
<evidence type="ECO:0000313" key="11">
    <source>
        <dbReference type="Proteomes" id="UP000193553"/>
    </source>
</evidence>
<keyword evidence="12" id="KW-1185">Reference proteome</keyword>
<dbReference type="PROSITE" id="PS50043">
    <property type="entry name" value="HTH_LUXR_2"/>
    <property type="match status" value="1"/>
</dbReference>
<dbReference type="CDD" id="cd17537">
    <property type="entry name" value="REC_FixJ"/>
    <property type="match status" value="1"/>
</dbReference>
<dbReference type="PANTHER" id="PTHR44688:SF16">
    <property type="entry name" value="DNA-BINDING TRANSCRIPTIONAL ACTIVATOR DEVR_DOSR"/>
    <property type="match status" value="1"/>
</dbReference>
<evidence type="ECO:0000313" key="12">
    <source>
        <dbReference type="Proteomes" id="UP000193884"/>
    </source>
</evidence>
<dbReference type="EMBL" id="NAFI01000171">
    <property type="protein sequence ID" value="OSJ10882.1"/>
    <property type="molecule type" value="Genomic_DNA"/>
</dbReference>
<dbReference type="Pfam" id="PF00196">
    <property type="entry name" value="GerE"/>
    <property type="match status" value="1"/>
</dbReference>
<dbReference type="Gene3D" id="1.10.10.10">
    <property type="entry name" value="Winged helix-like DNA-binding domain superfamily/Winged helix DNA-binding domain"/>
    <property type="match status" value="1"/>
</dbReference>
<dbReference type="PROSITE" id="PS00622">
    <property type="entry name" value="HTH_LUXR_1"/>
    <property type="match status" value="1"/>
</dbReference>
<feature type="modified residue" description="4-aspartylphosphate" evidence="6">
    <location>
        <position position="71"/>
    </location>
</feature>
<keyword evidence="2" id="KW-0902">Two-component regulatory system</keyword>
<dbReference type="SUPFAM" id="SSF52172">
    <property type="entry name" value="CheY-like"/>
    <property type="match status" value="1"/>
</dbReference>
<comment type="caution">
    <text evidence="9">The sequence shown here is derived from an EMBL/GenBank/DDBJ whole genome shotgun (WGS) entry which is preliminary data.</text>
</comment>
<dbReference type="FunFam" id="3.40.50.2300:FF:000018">
    <property type="entry name" value="DNA-binding transcriptional regulator NtrC"/>
    <property type="match status" value="1"/>
</dbReference>
<evidence type="ECO:0000259" key="8">
    <source>
        <dbReference type="PROSITE" id="PS50110"/>
    </source>
</evidence>
<name>A0A1X3GJY6_9BRAD</name>
<dbReference type="Proteomes" id="UP000193553">
    <property type="component" value="Unassembled WGS sequence"/>
</dbReference>
<evidence type="ECO:0000256" key="4">
    <source>
        <dbReference type="ARBA" id="ARBA00023125"/>
    </source>
</evidence>
<dbReference type="Gene3D" id="3.40.50.2300">
    <property type="match status" value="1"/>
</dbReference>
<dbReference type="AlphaFoldDB" id="A0A1X3GJY6"/>
<evidence type="ECO:0000313" key="10">
    <source>
        <dbReference type="EMBL" id="OSJ33649.1"/>
    </source>
</evidence>
<evidence type="ECO:0000256" key="1">
    <source>
        <dbReference type="ARBA" id="ARBA00022553"/>
    </source>
</evidence>
<evidence type="ECO:0000256" key="5">
    <source>
        <dbReference type="ARBA" id="ARBA00023163"/>
    </source>
</evidence>
<feature type="domain" description="Response regulatory" evidence="8">
    <location>
        <begin position="22"/>
        <end position="136"/>
    </location>
</feature>
<evidence type="ECO:0000256" key="2">
    <source>
        <dbReference type="ARBA" id="ARBA00023012"/>
    </source>
</evidence>
<gene>
    <name evidence="10" type="ORF">BST63_05310</name>
    <name evidence="9" type="ORF">BSZ18_16345</name>
</gene>
<accession>A0A1X3GJY6</accession>
<reference evidence="11 12" key="1">
    <citation type="submission" date="2017-03" db="EMBL/GenBank/DDBJ databases">
        <title>Whole genome sequences of fourteen strains of Bradyrhizobium canariense and one strain of Bradyrhizobium japonicum isolated from Lupinus (Papilionoideae: Genisteae) species in Algeria.</title>
        <authorList>
            <person name="Crovadore J."/>
            <person name="Chekireb D."/>
            <person name="Brachmann A."/>
            <person name="Chablais R."/>
            <person name="Cochard B."/>
            <person name="Lefort F."/>
        </authorList>
    </citation>
    <scope>NUCLEOTIDE SEQUENCE [LARGE SCALE GENOMIC DNA]</scope>
    <source>
        <strain evidence="9 11">UBMA195</strain>
        <strain evidence="10 12">UBMAN05</strain>
    </source>
</reference>
<dbReference type="Proteomes" id="UP000193884">
    <property type="component" value="Unassembled WGS sequence"/>
</dbReference>
<sequence>MTKRSEPRKQAATVEGPEVRPSVLVVDDDLSMRESLVNLFRSIGLDVVAFGSAQELLQSELPDVPSCLVLDIRLPGLSGLELQRELAKLKVRIPIIFITAHGDIPMTVKAMKNGAIDFLGKPFRDQELLDGVVAAIEQDRKRRGIDKVVTKLQSLFEALSPREQDVLRLVATGLLNKQVAAELGLAEITVKIYRGHVMKKMGARSLADLIRMTERLGIGTDRFRVQT</sequence>
<dbReference type="PROSITE" id="PS50110">
    <property type="entry name" value="RESPONSE_REGULATORY"/>
    <property type="match status" value="1"/>
</dbReference>
<keyword evidence="3" id="KW-0805">Transcription regulation</keyword>
<evidence type="ECO:0000256" key="6">
    <source>
        <dbReference type="PROSITE-ProRule" id="PRU00169"/>
    </source>
</evidence>
<keyword evidence="1 6" id="KW-0597">Phosphoprotein</keyword>
<feature type="domain" description="HTH luxR-type" evidence="7">
    <location>
        <begin position="152"/>
        <end position="217"/>
    </location>
</feature>
<keyword evidence="5" id="KW-0804">Transcription</keyword>
<proteinExistence type="predicted"/>
<keyword evidence="4 9" id="KW-0238">DNA-binding</keyword>
<dbReference type="GO" id="GO:0006355">
    <property type="term" value="P:regulation of DNA-templated transcription"/>
    <property type="evidence" value="ECO:0007669"/>
    <property type="project" value="InterPro"/>
</dbReference>
<protein>
    <submittedName>
        <fullName evidence="9">DNA-binding response regulator</fullName>
    </submittedName>
</protein>
<dbReference type="InterPro" id="IPR001789">
    <property type="entry name" value="Sig_transdc_resp-reg_receiver"/>
</dbReference>
<evidence type="ECO:0000259" key="7">
    <source>
        <dbReference type="PROSITE" id="PS50043"/>
    </source>
</evidence>
<evidence type="ECO:0000256" key="3">
    <source>
        <dbReference type="ARBA" id="ARBA00023015"/>
    </source>
</evidence>
<organism evidence="9 11">
    <name type="scientific">Bradyrhizobium canariense</name>
    <dbReference type="NCBI Taxonomy" id="255045"/>
    <lineage>
        <taxon>Bacteria</taxon>
        <taxon>Pseudomonadati</taxon>
        <taxon>Pseudomonadota</taxon>
        <taxon>Alphaproteobacteria</taxon>
        <taxon>Hyphomicrobiales</taxon>
        <taxon>Nitrobacteraceae</taxon>
        <taxon>Bradyrhizobium</taxon>
    </lineage>
</organism>
<dbReference type="SMART" id="SM00448">
    <property type="entry name" value="REC"/>
    <property type="match status" value="1"/>
</dbReference>
<evidence type="ECO:0000313" key="9">
    <source>
        <dbReference type="EMBL" id="OSJ10882.1"/>
    </source>
</evidence>
<dbReference type="Pfam" id="PF00072">
    <property type="entry name" value="Response_reg"/>
    <property type="match status" value="1"/>
</dbReference>
<dbReference type="SMART" id="SM00421">
    <property type="entry name" value="HTH_LUXR"/>
    <property type="match status" value="1"/>
</dbReference>
<dbReference type="InterPro" id="IPR000792">
    <property type="entry name" value="Tscrpt_reg_LuxR_C"/>
</dbReference>
<dbReference type="OrthoDB" id="9782655at2"/>
<dbReference type="PANTHER" id="PTHR44688">
    <property type="entry name" value="DNA-BINDING TRANSCRIPTIONAL ACTIVATOR DEVR_DOSR"/>
    <property type="match status" value="1"/>
</dbReference>
<dbReference type="CDD" id="cd06170">
    <property type="entry name" value="LuxR_C_like"/>
    <property type="match status" value="1"/>
</dbReference>
<dbReference type="GO" id="GO:0000160">
    <property type="term" value="P:phosphorelay signal transduction system"/>
    <property type="evidence" value="ECO:0007669"/>
    <property type="project" value="UniProtKB-KW"/>
</dbReference>